<dbReference type="InterPro" id="IPR003477">
    <property type="entry name" value="PemK-like"/>
</dbReference>
<keyword evidence="2" id="KW-1185">Reference proteome</keyword>
<dbReference type="GO" id="GO:0003677">
    <property type="term" value="F:DNA binding"/>
    <property type="evidence" value="ECO:0007669"/>
    <property type="project" value="InterPro"/>
</dbReference>
<evidence type="ECO:0000313" key="2">
    <source>
        <dbReference type="Proteomes" id="UP000193083"/>
    </source>
</evidence>
<reference evidence="1 2" key="1">
    <citation type="submission" date="2017-04" db="EMBL/GenBank/DDBJ databases">
        <authorList>
            <person name="Afonso C.L."/>
            <person name="Miller P.J."/>
            <person name="Scott M.A."/>
            <person name="Spackman E."/>
            <person name="Goraichik I."/>
            <person name="Dimitrov K.M."/>
            <person name="Suarez D.L."/>
            <person name="Swayne D.E."/>
        </authorList>
    </citation>
    <scope>NUCLEOTIDE SEQUENCE [LARGE SCALE GENOMIC DNA]</scope>
    <source>
        <strain evidence="1 2">B5P</strain>
    </source>
</reference>
<sequence length="118" mass="12884">MKRGDVVLVSGKGDYGKSRPAIVVQADYLVDGLDSLTVCPLTSDILNREFIRVAVEPTPENGLKLPSDMMVDKIQTYPKSKVFGPIGRLIEVDMLRLDAALVFFFQLSPGTLATLADN</sequence>
<organism evidence="1 2">
    <name type="scientific">Mesorhizobium australicum</name>
    <dbReference type="NCBI Taxonomy" id="536018"/>
    <lineage>
        <taxon>Bacteria</taxon>
        <taxon>Pseudomonadati</taxon>
        <taxon>Pseudomonadota</taxon>
        <taxon>Alphaproteobacteria</taxon>
        <taxon>Hyphomicrobiales</taxon>
        <taxon>Phyllobacteriaceae</taxon>
        <taxon>Mesorhizobium</taxon>
    </lineage>
</organism>
<dbReference type="SUPFAM" id="SSF50118">
    <property type="entry name" value="Cell growth inhibitor/plasmid maintenance toxic component"/>
    <property type="match status" value="1"/>
</dbReference>
<dbReference type="AlphaFoldDB" id="A0A1X7PI17"/>
<dbReference type="Proteomes" id="UP000193083">
    <property type="component" value="Unassembled WGS sequence"/>
</dbReference>
<dbReference type="Gene3D" id="2.30.30.110">
    <property type="match status" value="1"/>
</dbReference>
<gene>
    <name evidence="1" type="ORF">SAMN02982922_4169</name>
</gene>
<accession>A0A1X7PI17</accession>
<dbReference type="InterPro" id="IPR011067">
    <property type="entry name" value="Plasmid_toxin/cell-grow_inhib"/>
</dbReference>
<protein>
    <submittedName>
        <fullName evidence="1">mRNA interferase MazF</fullName>
    </submittedName>
</protein>
<dbReference type="OrthoDB" id="3196747at2"/>
<evidence type="ECO:0000313" key="1">
    <source>
        <dbReference type="EMBL" id="SMH50481.1"/>
    </source>
</evidence>
<proteinExistence type="predicted"/>
<dbReference type="EMBL" id="FXBL01000004">
    <property type="protein sequence ID" value="SMH50481.1"/>
    <property type="molecule type" value="Genomic_DNA"/>
</dbReference>
<dbReference type="RefSeq" id="WP_085465888.1">
    <property type="nucleotide sequence ID" value="NZ_FXBL01000004.1"/>
</dbReference>
<dbReference type="Pfam" id="PF02452">
    <property type="entry name" value="PemK_toxin"/>
    <property type="match status" value="1"/>
</dbReference>
<name>A0A1X7PI17_9HYPH</name>